<protein>
    <recommendedName>
        <fullName evidence="4">LAGLIDADG homing endonuclease</fullName>
    </recommendedName>
</protein>
<name>A0ABQ4YYU6_9ASTR</name>
<gene>
    <name evidence="2" type="ORF">Tco_0748613</name>
</gene>
<reference evidence="2" key="1">
    <citation type="journal article" date="2022" name="Int. J. Mol. Sci.">
        <title>Draft Genome of Tanacetum Coccineum: Genomic Comparison of Closely Related Tanacetum-Family Plants.</title>
        <authorList>
            <person name="Yamashiro T."/>
            <person name="Shiraishi A."/>
            <person name="Nakayama K."/>
            <person name="Satake H."/>
        </authorList>
    </citation>
    <scope>NUCLEOTIDE SEQUENCE</scope>
</reference>
<proteinExistence type="predicted"/>
<evidence type="ECO:0000256" key="1">
    <source>
        <dbReference type="SAM" id="SignalP"/>
    </source>
</evidence>
<keyword evidence="3" id="KW-1185">Reference proteome</keyword>
<accession>A0ABQ4YYU6</accession>
<feature type="signal peptide" evidence="1">
    <location>
        <begin position="1"/>
        <end position="18"/>
    </location>
</feature>
<evidence type="ECO:0008006" key="4">
    <source>
        <dbReference type="Google" id="ProtNLM"/>
    </source>
</evidence>
<organism evidence="2 3">
    <name type="scientific">Tanacetum coccineum</name>
    <dbReference type="NCBI Taxonomy" id="301880"/>
    <lineage>
        <taxon>Eukaryota</taxon>
        <taxon>Viridiplantae</taxon>
        <taxon>Streptophyta</taxon>
        <taxon>Embryophyta</taxon>
        <taxon>Tracheophyta</taxon>
        <taxon>Spermatophyta</taxon>
        <taxon>Magnoliopsida</taxon>
        <taxon>eudicotyledons</taxon>
        <taxon>Gunneridae</taxon>
        <taxon>Pentapetalae</taxon>
        <taxon>asterids</taxon>
        <taxon>campanulids</taxon>
        <taxon>Asterales</taxon>
        <taxon>Asteraceae</taxon>
        <taxon>Asteroideae</taxon>
        <taxon>Anthemideae</taxon>
        <taxon>Anthemidinae</taxon>
        <taxon>Tanacetum</taxon>
    </lineage>
</organism>
<comment type="caution">
    <text evidence="2">The sequence shown here is derived from an EMBL/GenBank/DDBJ whole genome shotgun (WGS) entry which is preliminary data.</text>
</comment>
<keyword evidence="1" id="KW-0732">Signal</keyword>
<dbReference type="Proteomes" id="UP001151760">
    <property type="component" value="Unassembled WGS sequence"/>
</dbReference>
<evidence type="ECO:0000313" key="2">
    <source>
        <dbReference type="EMBL" id="GJS82072.1"/>
    </source>
</evidence>
<dbReference type="EMBL" id="BQNB010010796">
    <property type="protein sequence ID" value="GJS82072.1"/>
    <property type="molecule type" value="Genomic_DNA"/>
</dbReference>
<evidence type="ECO:0000313" key="3">
    <source>
        <dbReference type="Proteomes" id="UP001151760"/>
    </source>
</evidence>
<sequence length="144" mass="17083">MMMIILELRSIGLGLVLRISLQFVKDVSHTIRSLIIRVLQKMIMYGFCQRTNGYDKIDRNELWLLSMFEDRNHERTLDATTLKELIRPDGRMCRMEVRQGVLKRMARKQSYHSDRYAGVFEHIVRHYGVKFNGEYAPPGYDEQQ</sequence>
<feature type="chain" id="PRO_5045709627" description="LAGLIDADG homing endonuclease" evidence="1">
    <location>
        <begin position="19"/>
        <end position="144"/>
    </location>
</feature>
<reference evidence="2" key="2">
    <citation type="submission" date="2022-01" db="EMBL/GenBank/DDBJ databases">
        <authorList>
            <person name="Yamashiro T."/>
            <person name="Shiraishi A."/>
            <person name="Satake H."/>
            <person name="Nakayama K."/>
        </authorList>
    </citation>
    <scope>NUCLEOTIDE SEQUENCE</scope>
</reference>